<dbReference type="SUPFAM" id="SSF57783">
    <property type="entry name" value="Zinc beta-ribbon"/>
    <property type="match status" value="1"/>
</dbReference>
<dbReference type="GO" id="GO:0003677">
    <property type="term" value="F:DNA binding"/>
    <property type="evidence" value="ECO:0007669"/>
    <property type="project" value="InterPro"/>
</dbReference>
<protein>
    <submittedName>
        <fullName evidence="3">Nuclease</fullName>
    </submittedName>
</protein>
<dbReference type="RefSeq" id="WP_149860791.1">
    <property type="nucleotide sequence ID" value="NZ_VUOD01000005.1"/>
</dbReference>
<feature type="domain" description="NERD" evidence="2">
    <location>
        <begin position="33"/>
        <end position="150"/>
    </location>
</feature>
<evidence type="ECO:0000259" key="2">
    <source>
        <dbReference type="PROSITE" id="PS50965"/>
    </source>
</evidence>
<name>A0A5B2ZB08_9GAMM</name>
<evidence type="ECO:0000256" key="1">
    <source>
        <dbReference type="SAM" id="Phobius"/>
    </source>
</evidence>
<dbReference type="AlphaFoldDB" id="A0A5B2ZB08"/>
<comment type="caution">
    <text evidence="3">The sequence shown here is derived from an EMBL/GenBank/DDBJ whole genome shotgun (WGS) entry which is preliminary data.</text>
</comment>
<dbReference type="InterPro" id="IPR011528">
    <property type="entry name" value="NERD"/>
</dbReference>
<dbReference type="Pfam" id="PF01396">
    <property type="entry name" value="Zn_ribbon_Top1"/>
    <property type="match status" value="1"/>
</dbReference>
<dbReference type="InterPro" id="IPR013498">
    <property type="entry name" value="Topo_IA_Znf"/>
</dbReference>
<organism evidence="3 4">
    <name type="scientific">Arenimonas fontis</name>
    <dbReference type="NCBI Taxonomy" id="2608255"/>
    <lineage>
        <taxon>Bacteria</taxon>
        <taxon>Pseudomonadati</taxon>
        <taxon>Pseudomonadota</taxon>
        <taxon>Gammaproteobacteria</taxon>
        <taxon>Lysobacterales</taxon>
        <taxon>Lysobacteraceae</taxon>
        <taxon>Arenimonas</taxon>
    </lineage>
</organism>
<dbReference type="PROSITE" id="PS50965">
    <property type="entry name" value="NERD"/>
    <property type="match status" value="1"/>
</dbReference>
<dbReference type="GO" id="GO:0006265">
    <property type="term" value="P:DNA topological change"/>
    <property type="evidence" value="ECO:0007669"/>
    <property type="project" value="InterPro"/>
</dbReference>
<dbReference type="Pfam" id="PF08378">
    <property type="entry name" value="NERD"/>
    <property type="match status" value="1"/>
</dbReference>
<evidence type="ECO:0000313" key="3">
    <source>
        <dbReference type="EMBL" id="KAA2284733.1"/>
    </source>
</evidence>
<dbReference type="EMBL" id="VUOD01000005">
    <property type="protein sequence ID" value="KAA2284733.1"/>
    <property type="molecule type" value="Genomic_DNA"/>
</dbReference>
<sequence length="255" mass="28805">MPVLESVLSVAVSFWWLWLIALLILLLRVPAIKGWFGERLVEVSLRLSLPSDVYQVCHDITLPTQDGSTQVDHVVVSPYGVFVVETKNMRGWIFGSERDAWWTQKIYRRSHRFQNPLRQSFKHVAVLRELLELPENAVISVVVFVGGSEFKTPMPPNVTYGLGLVRFIKSHTTPVLSAQQVPDILQRLDAAALAPGRETRKQHVARLRERLDGDACPRCGKALVERTARKGMRAGQRFLGCSGYPACRYTRQIAS</sequence>
<reference evidence="3 4" key="2">
    <citation type="submission" date="2019-09" db="EMBL/GenBank/DDBJ databases">
        <authorList>
            <person name="Mazur A."/>
        </authorList>
    </citation>
    <scope>NUCLEOTIDE SEQUENCE [LARGE SCALE GENOMIC DNA]</scope>
    <source>
        <strain evidence="3 4">3729k</strain>
    </source>
</reference>
<dbReference type="Gene3D" id="3.30.65.10">
    <property type="entry name" value="Bacterial Topoisomerase I, domain 1"/>
    <property type="match status" value="1"/>
</dbReference>
<dbReference type="GO" id="GO:0005694">
    <property type="term" value="C:chromosome"/>
    <property type="evidence" value="ECO:0007669"/>
    <property type="project" value="InterPro"/>
</dbReference>
<dbReference type="Proteomes" id="UP000322165">
    <property type="component" value="Unassembled WGS sequence"/>
</dbReference>
<proteinExistence type="predicted"/>
<accession>A0A5B2ZB08</accession>
<keyword evidence="1" id="KW-0812">Transmembrane</keyword>
<reference evidence="3 4" key="1">
    <citation type="submission" date="2019-09" db="EMBL/GenBank/DDBJ databases">
        <title>Arenimonas chukotkensis sp. nov., a bacterium isolated from Chukotka hot spring, Arctic region, Russia.</title>
        <authorList>
            <person name="Zayulina K.S."/>
            <person name="Prokofeva M.I."/>
            <person name="Elcheninov A.G."/>
            <person name="Novikov A."/>
            <person name="Kochetkova T.V."/>
            <person name="Kublanov I.V."/>
        </authorList>
    </citation>
    <scope>NUCLEOTIDE SEQUENCE [LARGE SCALE GENOMIC DNA]</scope>
    <source>
        <strain evidence="3 4">3729k</strain>
    </source>
</reference>
<gene>
    <name evidence="3" type="ORF">F0415_08540</name>
</gene>
<keyword evidence="1" id="KW-1133">Transmembrane helix</keyword>
<dbReference type="GO" id="GO:0003916">
    <property type="term" value="F:DNA topoisomerase activity"/>
    <property type="evidence" value="ECO:0007669"/>
    <property type="project" value="InterPro"/>
</dbReference>
<keyword evidence="1" id="KW-0472">Membrane</keyword>
<feature type="transmembrane region" description="Helical" evidence="1">
    <location>
        <begin position="6"/>
        <end position="27"/>
    </location>
</feature>
<evidence type="ECO:0000313" key="4">
    <source>
        <dbReference type="Proteomes" id="UP000322165"/>
    </source>
</evidence>
<keyword evidence="4" id="KW-1185">Reference proteome</keyword>